<dbReference type="AlphaFoldDB" id="A0A330L7D4"/>
<dbReference type="PANTHER" id="PTHR12697:SF5">
    <property type="entry name" value="DEOXYHYPUSINE HYDROXYLASE"/>
    <property type="match status" value="1"/>
</dbReference>
<accession>A0A330L7D4</accession>
<name>A0A330L7D4_9BACT</name>
<gene>
    <name evidence="2" type="ORF">NITLEN_40246</name>
</gene>
<dbReference type="Gene3D" id="1.25.10.10">
    <property type="entry name" value="Leucine-rich Repeat Variant"/>
    <property type="match status" value="4"/>
</dbReference>
<dbReference type="OrthoDB" id="9780442at2"/>
<dbReference type="SUPFAM" id="SSF48371">
    <property type="entry name" value="ARM repeat"/>
    <property type="match status" value="3"/>
</dbReference>
<dbReference type="SMART" id="SM00567">
    <property type="entry name" value="EZ_HEAT"/>
    <property type="match status" value="7"/>
</dbReference>
<dbReference type="EMBL" id="OUNR01000017">
    <property type="protein sequence ID" value="SPP65773.1"/>
    <property type="molecule type" value="Genomic_DNA"/>
</dbReference>
<dbReference type="Proteomes" id="UP000248168">
    <property type="component" value="Unassembled WGS sequence"/>
</dbReference>
<organism evidence="2 3">
    <name type="scientific">Nitrospira lenta</name>
    <dbReference type="NCBI Taxonomy" id="1436998"/>
    <lineage>
        <taxon>Bacteria</taxon>
        <taxon>Pseudomonadati</taxon>
        <taxon>Nitrospirota</taxon>
        <taxon>Nitrospiria</taxon>
        <taxon>Nitrospirales</taxon>
        <taxon>Nitrospiraceae</taxon>
        <taxon>Nitrospira</taxon>
    </lineage>
</organism>
<dbReference type="InterPro" id="IPR016024">
    <property type="entry name" value="ARM-type_fold"/>
</dbReference>
<evidence type="ECO:0000313" key="2">
    <source>
        <dbReference type="EMBL" id="SPP65773.1"/>
    </source>
</evidence>
<comment type="function">
    <text evidence="1">Catalyzes the hydroxylation of the N(6)-(4-aminobutyl)-L-lysine intermediate produced by deoxyhypusine synthase/DHPS on a critical lysine of the eukaryotic translation initiation factor 5A/eIF-5A. This is the second step of the post-translational modification of that lysine into an unusual amino acid residue named hypusine. Hypusination is unique to mature eIF-5A factor and is essential for its function.</text>
</comment>
<evidence type="ECO:0000313" key="3">
    <source>
        <dbReference type="Proteomes" id="UP000248168"/>
    </source>
</evidence>
<sequence>MTQMVRTKPKQGVVAVVGLLCALAWLNLSMPSMLMAGASAVPKEAQAAFEKKAYQQVLDELAKLDKDKAAAPDVRRLKIRSLINLGKPKEALDEYDLLAQSLKRDDEPVLREVALGLIVVLVKDMREQMRGAAYTALKEIDSRDAVPLFEDGLSDGSGPVRVLAVEGLGRSEAGRKSKKLRGAIEDQAGLVKARVVKVLGRSGDSSVLPLIEAAAKDELSPVRIAAYAALIRLGKKEAWDELRKVADAANPDDRTDAMRAIADLKDQRGAPLMMELLTYAQPSVRGTAARGLGQLGRKEAREKIEVLLKDPIPAVRESAVSSLAELGAVESVPAIKQLLGDGQVTVRAAAVASLLQLGQSFEMVAETARALAQQSDTASRASIAFALGKATKSNAKAAVIFLSGLTADSLPGPKIVALRSLGHIGDREVIPLMMEGMHDTNEAVRATAAGGLLHLLQSNP</sequence>
<dbReference type="GO" id="GO:0016491">
    <property type="term" value="F:oxidoreductase activity"/>
    <property type="evidence" value="ECO:0007669"/>
    <property type="project" value="TreeGrafter"/>
</dbReference>
<protein>
    <recommendedName>
        <fullName evidence="4">HEAT repeat domain-containing protein</fullName>
    </recommendedName>
</protein>
<dbReference type="RefSeq" id="WP_121990010.1">
    <property type="nucleotide sequence ID" value="NZ_OUNR01000017.1"/>
</dbReference>
<dbReference type="InterPro" id="IPR004155">
    <property type="entry name" value="PBS_lyase_HEAT"/>
</dbReference>
<proteinExistence type="predicted"/>
<keyword evidence="3" id="KW-1185">Reference proteome</keyword>
<reference evidence="3" key="1">
    <citation type="submission" date="2018-04" db="EMBL/GenBank/DDBJ databases">
        <authorList>
            <person name="Lucker S."/>
            <person name="Sakoula D."/>
        </authorList>
    </citation>
    <scope>NUCLEOTIDE SEQUENCE [LARGE SCALE GENOMIC DNA]</scope>
</reference>
<dbReference type="InterPro" id="IPR011989">
    <property type="entry name" value="ARM-like"/>
</dbReference>
<dbReference type="Pfam" id="PF13646">
    <property type="entry name" value="HEAT_2"/>
    <property type="match status" value="2"/>
</dbReference>
<dbReference type="InterPro" id="IPR021133">
    <property type="entry name" value="HEAT_type_2"/>
</dbReference>
<dbReference type="PANTHER" id="PTHR12697">
    <property type="entry name" value="PBS LYASE HEAT-LIKE PROTEIN"/>
    <property type="match status" value="1"/>
</dbReference>
<evidence type="ECO:0000256" key="1">
    <source>
        <dbReference type="ARBA" id="ARBA00045876"/>
    </source>
</evidence>
<dbReference type="InParanoid" id="A0A330L7D4"/>
<dbReference type="PROSITE" id="PS50077">
    <property type="entry name" value="HEAT_REPEAT"/>
    <property type="match status" value="1"/>
</dbReference>
<evidence type="ECO:0008006" key="4">
    <source>
        <dbReference type="Google" id="ProtNLM"/>
    </source>
</evidence>